<dbReference type="Pfam" id="PF01850">
    <property type="entry name" value="PIN"/>
    <property type="match status" value="1"/>
</dbReference>
<dbReference type="EMBL" id="FNVA01000007">
    <property type="protein sequence ID" value="SEG60854.1"/>
    <property type="molecule type" value="Genomic_DNA"/>
</dbReference>
<reference evidence="2 3" key="1">
    <citation type="submission" date="2016-10" db="EMBL/GenBank/DDBJ databases">
        <authorList>
            <person name="de Groot N.N."/>
        </authorList>
    </citation>
    <scope>NUCLEOTIDE SEQUENCE [LARGE SCALE GENOMIC DNA]</scope>
    <source>
        <strain evidence="2 3">DSM 22489</strain>
    </source>
</reference>
<dbReference type="RefSeq" id="WP_103934618.1">
    <property type="nucleotide sequence ID" value="NZ_FNVA01000007.1"/>
</dbReference>
<proteinExistence type="predicted"/>
<accession>A0A1H6BJM1</accession>
<evidence type="ECO:0000313" key="2">
    <source>
        <dbReference type="EMBL" id="SEG60854.1"/>
    </source>
</evidence>
<dbReference type="AlphaFoldDB" id="A0A1H6BJM1"/>
<name>A0A1H6BJM1_9BACT</name>
<gene>
    <name evidence="2" type="ORF">SAMN05421819_3758</name>
</gene>
<organism evidence="2 3">
    <name type="scientific">Bryocella elongata</name>
    <dbReference type="NCBI Taxonomy" id="863522"/>
    <lineage>
        <taxon>Bacteria</taxon>
        <taxon>Pseudomonadati</taxon>
        <taxon>Acidobacteriota</taxon>
        <taxon>Terriglobia</taxon>
        <taxon>Terriglobales</taxon>
        <taxon>Acidobacteriaceae</taxon>
        <taxon>Bryocella</taxon>
    </lineage>
</organism>
<evidence type="ECO:0000259" key="1">
    <source>
        <dbReference type="Pfam" id="PF01850"/>
    </source>
</evidence>
<dbReference type="InterPro" id="IPR029060">
    <property type="entry name" value="PIN-like_dom_sf"/>
</dbReference>
<dbReference type="SUPFAM" id="SSF88723">
    <property type="entry name" value="PIN domain-like"/>
    <property type="match status" value="1"/>
</dbReference>
<evidence type="ECO:0000313" key="3">
    <source>
        <dbReference type="Proteomes" id="UP000236728"/>
    </source>
</evidence>
<sequence>MNAEPKRTVNKVVLDASVILALLKEERIDERALDLVQGGYMSAVNVAEVFSKLSDLGPSPSEAMEKISALLELLEEIVPFTNGQARTAGALRESTRHLGLSLGDRACLALAIALQADVYTVDLNWLSLGISGINIKALR</sequence>
<keyword evidence="3" id="KW-1185">Reference proteome</keyword>
<protein>
    <submittedName>
        <fullName evidence="2">PIN domain nuclease, a component of toxin-antitoxin system (PIN domain)</fullName>
    </submittedName>
</protein>
<dbReference type="InterPro" id="IPR002716">
    <property type="entry name" value="PIN_dom"/>
</dbReference>
<dbReference type="CDD" id="cd18682">
    <property type="entry name" value="PIN_VapC-like"/>
    <property type="match status" value="1"/>
</dbReference>
<feature type="domain" description="PIN" evidence="1">
    <location>
        <begin position="12"/>
        <end position="124"/>
    </location>
</feature>
<dbReference type="Gene3D" id="3.40.50.1010">
    <property type="entry name" value="5'-nuclease"/>
    <property type="match status" value="1"/>
</dbReference>
<dbReference type="OrthoDB" id="286092at2"/>
<dbReference type="Proteomes" id="UP000236728">
    <property type="component" value="Unassembled WGS sequence"/>
</dbReference>